<dbReference type="InterPro" id="IPR017897">
    <property type="entry name" value="Thrombospondin_3_rpt"/>
</dbReference>
<sequence>MTKKLLVLFLLSCSFSFAQFNEAAPWMKDLRKNKANSAAKNSNYNSTIEDLRSSFDDYWKTRNKNEKGSGYKPFMRWQNYWSYYQNSNGYIPTSKEIYDAWKSKNNTSGKVNPTSNWTSVGPSTSNVFAGRLPGNGRINAITVDPNNENIWYAGAPASGIWKSTNAGASWTNLFSNFLQIGVSGIAVDPNNSNIIYISTGDDDAADSYSIGVFKSTDGGNTWNETGLNTSTITSGISFLTNEITIDPTNSNIVWVASNNGLYKTIDGGVTWVNTLQENITDFKLKPNDSNTVYAVDFNSFYKSTDGGTTFNTITSNLPTSSGRMVLGVTPANENFVYVVSANTDYTFQGIYKSTNSGTTFTKTSNTTDILESNQAWFDLALEVSTTDENTLFTGCLNVWRSTNGGNSFGKLNNWGINNSAYTHADIHTLKMYNSKFFCGSDGGLYVSENNGTTFTDVTNGMSIGQFYRISVAEDDSAKMIGGLQDNGGNVFNNNQWNNYHGGDGMDNVIDPNNNNLIYGFTQNGGSLNISSNSGENIAQLGPPKNADDEDIDGNWITPLAINKRGEVFAGFDAIYKLEGINWVKISTSVGFGKIEDLETDPINADVIYAVNNNVIYKSEDNGVNFTSYISLPGNISDVTVNSLDSSILYATTSNRVGIALSGQPFNRGVYKITTDGTDVTLEDITLNLPTDQAYFSIAHQGLHQDNPIFVGTSLGVYRLDDTLTEWEEYDTNLPNVAIGDIDINTTDNIITAATYGRGVWQSPLPIKDPDNDVSLISISPAINSVLCGEITPVATIKNNGTNTITEVTFAYGLNNTNLSFIWTGSLDFEETATISLPNIGTTDFGKVTLQITATITNDTFNTNNSKNSTLYINRDGNANIVNTFDSDEESLLTYNESGDTPLWEKGVPNGLVLNTASSGANVYATNLDGDHPNNTKAYLISNCYNIASIANPILKFKMAYELEENWDIVYVEYSTNQGIDWNVLGNINSQPNWYNSDRTNAISGVADDCQNCPGKQWTGTNATLTEYSYNFNTNAALGEPNLSLEESIIFRIVFHSDPGVSEEGVVIDDFVLEGELDDDDDDNDGILDVDDNCSTIANADQLDTDGDGIGDVCDTDDDNDGILDVDDNCVLIANPDQADLDNDNIGDVCDNDNDNDGVIDSLDLCPATPENTIVDINGCEIFSLPSSNFRIKTTAESCISSNNGAIDITAEIALNYTATISGNVNESKTFTNEVSFNDLALGNYTICITVEGQPEYQNCFTVSISEPEPLAVSTAVNSVSNSVTFNLTGGKVYNININNKTYTTTKNEITLPLDKIENKISIKTDKDCQGIYEERIISSTDIFIYPNPIKGGDLTIELNKPNVTQVELALYTINGTRVYKKDHKTNNGALQFNVDSLARGIYVLNIKTQHTILTYKIIRK</sequence>
<feature type="domain" description="Secretion system C-terminal sorting" evidence="3">
    <location>
        <begin position="1344"/>
        <end position="1418"/>
    </location>
</feature>
<proteinExistence type="predicted"/>
<evidence type="ECO:0000256" key="2">
    <source>
        <dbReference type="SAM" id="SignalP"/>
    </source>
</evidence>
<dbReference type="PANTHER" id="PTHR43739:SF5">
    <property type="entry name" value="EXO-ALPHA-SIALIDASE"/>
    <property type="match status" value="1"/>
</dbReference>
<feature type="chain" id="PRO_5046530195" description="Secretion system C-terminal sorting domain-containing protein" evidence="2">
    <location>
        <begin position="19"/>
        <end position="1420"/>
    </location>
</feature>
<reference evidence="4 5" key="1">
    <citation type="journal article" date="2014" name="Genome Announc.">
        <title>Draft Genome Sequence of the Carrageenan-Degrading Bacterium Cellulophaga sp. Strain KL-A, Isolated from Decaying Marine Algae.</title>
        <authorList>
            <person name="Shan D."/>
            <person name="Ying J."/>
            <person name="Li X."/>
            <person name="Gao Z."/>
            <person name="Wei G."/>
            <person name="Shao Z."/>
        </authorList>
    </citation>
    <scope>NUCLEOTIDE SEQUENCE [LARGE SCALE GENOMIC DNA]</scope>
    <source>
        <strain evidence="4 5">KL-A</strain>
    </source>
</reference>
<dbReference type="InterPro" id="IPR026444">
    <property type="entry name" value="Secre_tail"/>
</dbReference>
<dbReference type="SUPFAM" id="SSF103647">
    <property type="entry name" value="TSP type-3 repeat"/>
    <property type="match status" value="1"/>
</dbReference>
<evidence type="ECO:0000256" key="1">
    <source>
        <dbReference type="ARBA" id="ARBA00022729"/>
    </source>
</evidence>
<dbReference type="SUPFAM" id="SSF110296">
    <property type="entry name" value="Oligoxyloglucan reducing end-specific cellobiohydrolase"/>
    <property type="match status" value="3"/>
</dbReference>
<dbReference type="PROSITE" id="PS51234">
    <property type="entry name" value="TSP3"/>
    <property type="match status" value="1"/>
</dbReference>
<name>A0ABN0RL41_9FLAO</name>
<keyword evidence="1 2" id="KW-0732">Signal</keyword>
<keyword evidence="5" id="KW-1185">Reference proteome</keyword>
<evidence type="ECO:0000313" key="5">
    <source>
        <dbReference type="Proteomes" id="UP000019275"/>
    </source>
</evidence>
<evidence type="ECO:0000259" key="3">
    <source>
        <dbReference type="Pfam" id="PF18962"/>
    </source>
</evidence>
<dbReference type="InterPro" id="IPR003367">
    <property type="entry name" value="Thrombospondin_3-like_rpt"/>
</dbReference>
<dbReference type="Gene3D" id="2.130.10.10">
    <property type="entry name" value="YVTN repeat-like/Quinoprotein amine dehydrogenase"/>
    <property type="match status" value="4"/>
</dbReference>
<accession>A0ABN0RL41</accession>
<dbReference type="InterPro" id="IPR052025">
    <property type="entry name" value="Xyloglucanase_GH74"/>
</dbReference>
<dbReference type="Pfam" id="PF02412">
    <property type="entry name" value="TSP_3"/>
    <property type="match status" value="3"/>
</dbReference>
<dbReference type="EMBL" id="ARZX01000020">
    <property type="protein sequence ID" value="EWH12614.1"/>
    <property type="molecule type" value="Genomic_DNA"/>
</dbReference>
<protein>
    <recommendedName>
        <fullName evidence="3">Secretion system C-terminal sorting domain-containing protein</fullName>
    </recommendedName>
</protein>
<feature type="signal peptide" evidence="2">
    <location>
        <begin position="1"/>
        <end position="18"/>
    </location>
</feature>
<comment type="caution">
    <text evidence="4">The sequence shown here is derived from an EMBL/GenBank/DDBJ whole genome shotgun (WGS) entry which is preliminary data.</text>
</comment>
<dbReference type="RefSeq" id="WP_034646460.1">
    <property type="nucleotide sequence ID" value="NZ_ARZX01000020.1"/>
</dbReference>
<dbReference type="CDD" id="cd15482">
    <property type="entry name" value="Sialidase_non-viral"/>
    <property type="match status" value="1"/>
</dbReference>
<dbReference type="InterPro" id="IPR028974">
    <property type="entry name" value="TSP_type-3_rpt"/>
</dbReference>
<evidence type="ECO:0000313" key="4">
    <source>
        <dbReference type="EMBL" id="EWH12614.1"/>
    </source>
</evidence>
<dbReference type="Pfam" id="PF18962">
    <property type="entry name" value="Por_Secre_tail"/>
    <property type="match status" value="1"/>
</dbReference>
<dbReference type="Proteomes" id="UP000019275">
    <property type="component" value="Unassembled WGS sequence"/>
</dbReference>
<dbReference type="NCBIfam" id="TIGR04183">
    <property type="entry name" value="Por_Secre_tail"/>
    <property type="match status" value="1"/>
</dbReference>
<dbReference type="PANTHER" id="PTHR43739">
    <property type="entry name" value="XYLOGLUCANASE (EUROFUNG)"/>
    <property type="match status" value="1"/>
</dbReference>
<gene>
    <name evidence="4" type="ORF">KLA_13971</name>
</gene>
<dbReference type="InterPro" id="IPR015943">
    <property type="entry name" value="WD40/YVTN_repeat-like_dom_sf"/>
</dbReference>
<dbReference type="Gene3D" id="4.10.1080.10">
    <property type="entry name" value="TSP type-3 repeat"/>
    <property type="match status" value="1"/>
</dbReference>
<organism evidence="4 5">
    <name type="scientific">Cellulophaga geojensis KL-A</name>
    <dbReference type="NCBI Taxonomy" id="1328323"/>
    <lineage>
        <taxon>Bacteria</taxon>
        <taxon>Pseudomonadati</taxon>
        <taxon>Bacteroidota</taxon>
        <taxon>Flavobacteriia</taxon>
        <taxon>Flavobacteriales</taxon>
        <taxon>Flavobacteriaceae</taxon>
        <taxon>Cellulophaga</taxon>
    </lineage>
</organism>